<protein>
    <submittedName>
        <fullName evidence="1">Uncharacterized protein</fullName>
    </submittedName>
</protein>
<dbReference type="AlphaFoldDB" id="A0A154PKV7"/>
<dbReference type="EMBL" id="KQ434948">
    <property type="protein sequence ID" value="KZC12482.1"/>
    <property type="molecule type" value="Genomic_DNA"/>
</dbReference>
<sequence>MLHRREDTSPYPILRSYGITLYPRRALPALTHPALPYMVHKEILTDLWRKEEHRVRYGHGKNVEPAKALESCLDEVRPVAS</sequence>
<evidence type="ECO:0000313" key="2">
    <source>
        <dbReference type="Proteomes" id="UP000076502"/>
    </source>
</evidence>
<keyword evidence="2" id="KW-1185">Reference proteome</keyword>
<reference evidence="1 2" key="1">
    <citation type="submission" date="2015-07" db="EMBL/GenBank/DDBJ databases">
        <title>The genome of Dufourea novaeangliae.</title>
        <authorList>
            <person name="Pan H."/>
            <person name="Kapheim K."/>
        </authorList>
    </citation>
    <scope>NUCLEOTIDE SEQUENCE [LARGE SCALE GENOMIC DNA]</scope>
    <source>
        <strain evidence="1">0120121106</strain>
        <tissue evidence="1">Whole body</tissue>
    </source>
</reference>
<dbReference type="Proteomes" id="UP000076502">
    <property type="component" value="Unassembled WGS sequence"/>
</dbReference>
<name>A0A154PKV7_DUFNO</name>
<evidence type="ECO:0000313" key="1">
    <source>
        <dbReference type="EMBL" id="KZC12482.1"/>
    </source>
</evidence>
<gene>
    <name evidence="1" type="ORF">WN55_04020</name>
</gene>
<accession>A0A154PKV7</accession>
<proteinExistence type="predicted"/>
<organism evidence="1 2">
    <name type="scientific">Dufourea novaeangliae</name>
    <name type="common">Sweat bee</name>
    <dbReference type="NCBI Taxonomy" id="178035"/>
    <lineage>
        <taxon>Eukaryota</taxon>
        <taxon>Metazoa</taxon>
        <taxon>Ecdysozoa</taxon>
        <taxon>Arthropoda</taxon>
        <taxon>Hexapoda</taxon>
        <taxon>Insecta</taxon>
        <taxon>Pterygota</taxon>
        <taxon>Neoptera</taxon>
        <taxon>Endopterygota</taxon>
        <taxon>Hymenoptera</taxon>
        <taxon>Apocrita</taxon>
        <taxon>Aculeata</taxon>
        <taxon>Apoidea</taxon>
        <taxon>Anthophila</taxon>
        <taxon>Halictidae</taxon>
        <taxon>Rophitinae</taxon>
        <taxon>Dufourea</taxon>
    </lineage>
</organism>